<comment type="caution">
    <text evidence="1">The sequence shown here is derived from an EMBL/GenBank/DDBJ whole genome shotgun (WGS) entry which is preliminary data.</text>
</comment>
<sequence length="81" mass="9227">MSVGQWDRYRDRASARRAAARELHPDLGGDAAALADALASIDAHFRPPPSMLVQGSGRRTCRLRVIHPLRRILRRRRFIQL</sequence>
<reference evidence="1 2" key="1">
    <citation type="journal article" date="2019" name="Environ. Microbiol.">
        <title>Species interactions and distinct microbial communities in high Arctic permafrost affected cryosols are associated with the CH4 and CO2 gas fluxes.</title>
        <authorList>
            <person name="Altshuler I."/>
            <person name="Hamel J."/>
            <person name="Turney S."/>
            <person name="Magnuson E."/>
            <person name="Levesque R."/>
            <person name="Greer C."/>
            <person name="Whyte L.G."/>
        </authorList>
    </citation>
    <scope>NUCLEOTIDE SEQUENCE [LARGE SCALE GENOMIC DNA]</scope>
    <source>
        <strain evidence="1 2">S5.20</strain>
    </source>
</reference>
<accession>A0A502E5V6</accession>
<evidence type="ECO:0000313" key="1">
    <source>
        <dbReference type="EMBL" id="TPG33033.1"/>
    </source>
</evidence>
<evidence type="ECO:0000313" key="2">
    <source>
        <dbReference type="Proteomes" id="UP000320095"/>
    </source>
</evidence>
<proteinExistence type="predicted"/>
<name>A0A502E5V6_9MYCO</name>
<dbReference type="EMBL" id="RCZG01000006">
    <property type="protein sequence ID" value="TPG33033.1"/>
    <property type="molecule type" value="Genomic_DNA"/>
</dbReference>
<dbReference type="Proteomes" id="UP000320095">
    <property type="component" value="Unassembled WGS sequence"/>
</dbReference>
<protein>
    <submittedName>
        <fullName evidence="1">Uncharacterized protein</fullName>
    </submittedName>
</protein>
<keyword evidence="2" id="KW-1185">Reference proteome</keyword>
<gene>
    <name evidence="1" type="ORF">EAH80_16635</name>
</gene>
<dbReference type="AlphaFoldDB" id="A0A502E5V6"/>
<dbReference type="RefSeq" id="WP_140693063.1">
    <property type="nucleotide sequence ID" value="NZ_RCZG01000006.1"/>
</dbReference>
<organism evidence="1 2">
    <name type="scientific">Mycolicibacterium hodleri</name>
    <dbReference type="NCBI Taxonomy" id="49897"/>
    <lineage>
        <taxon>Bacteria</taxon>
        <taxon>Bacillati</taxon>
        <taxon>Actinomycetota</taxon>
        <taxon>Actinomycetes</taxon>
        <taxon>Mycobacteriales</taxon>
        <taxon>Mycobacteriaceae</taxon>
        <taxon>Mycolicibacterium</taxon>
    </lineage>
</organism>